<dbReference type="AlphaFoldDB" id="A0A0M0KR39"/>
<keyword evidence="2" id="KW-1185">Reference proteome</keyword>
<organism evidence="1 2">
    <name type="scientific">Priestia koreensis</name>
    <dbReference type="NCBI Taxonomy" id="284581"/>
    <lineage>
        <taxon>Bacteria</taxon>
        <taxon>Bacillati</taxon>
        <taxon>Bacillota</taxon>
        <taxon>Bacilli</taxon>
        <taxon>Bacillales</taxon>
        <taxon>Bacillaceae</taxon>
        <taxon>Priestia</taxon>
    </lineage>
</organism>
<sequence length="90" mass="10893">MEDIFERLTNQLLSKNESLSYEKGRTWVEMLWEDFEATYAKAGYEYKGMELTEKIVTQWIEQYGDKLHEIQTRNPKFKKLLEADDQEKKH</sequence>
<accession>A0A0M0KR39</accession>
<dbReference type="Pfam" id="PF14043">
    <property type="entry name" value="WVELL"/>
    <property type="match status" value="1"/>
</dbReference>
<dbReference type="Proteomes" id="UP000037558">
    <property type="component" value="Unassembled WGS sequence"/>
</dbReference>
<comment type="caution">
    <text evidence="1">The sequence shown here is derived from an EMBL/GenBank/DDBJ whole genome shotgun (WGS) entry which is preliminary data.</text>
</comment>
<dbReference type="EMBL" id="LILC01000030">
    <property type="protein sequence ID" value="KOO41057.1"/>
    <property type="molecule type" value="Genomic_DNA"/>
</dbReference>
<dbReference type="OrthoDB" id="2361637at2"/>
<gene>
    <name evidence="1" type="ORF">AMD01_19075</name>
</gene>
<name>A0A0M0KR39_9BACI</name>
<proteinExistence type="predicted"/>
<evidence type="ECO:0000313" key="1">
    <source>
        <dbReference type="EMBL" id="KOO41057.1"/>
    </source>
</evidence>
<evidence type="ECO:0000313" key="2">
    <source>
        <dbReference type="Proteomes" id="UP000037558"/>
    </source>
</evidence>
<dbReference type="STRING" id="284581.AMD01_19075"/>
<protein>
    <recommendedName>
        <fullName evidence="3">WVELL protein</fullName>
    </recommendedName>
</protein>
<dbReference type="PATRIC" id="fig|284581.3.peg.4192"/>
<reference evidence="2" key="1">
    <citation type="submission" date="2015-08" db="EMBL/GenBank/DDBJ databases">
        <title>Fjat-14210 dsm16467.</title>
        <authorList>
            <person name="Liu B."/>
            <person name="Wang J."/>
            <person name="Zhu Y."/>
            <person name="Liu G."/>
            <person name="Chen Q."/>
            <person name="Chen Z."/>
            <person name="Lan J."/>
            <person name="Che J."/>
            <person name="Ge C."/>
            <person name="Shi H."/>
            <person name="Pan Z."/>
            <person name="Liu X."/>
        </authorList>
    </citation>
    <scope>NUCLEOTIDE SEQUENCE [LARGE SCALE GENOMIC DNA]</scope>
    <source>
        <strain evidence="2">DSM 16467</strain>
    </source>
</reference>
<evidence type="ECO:0008006" key="3">
    <source>
        <dbReference type="Google" id="ProtNLM"/>
    </source>
</evidence>
<dbReference type="InterPro" id="IPR026952">
    <property type="entry name" value="WVELL"/>
</dbReference>
<dbReference type="RefSeq" id="WP_053403040.1">
    <property type="nucleotide sequence ID" value="NZ_LILC01000030.1"/>
</dbReference>